<dbReference type="AlphaFoldDB" id="M2WF91"/>
<gene>
    <name evidence="1" type="ORF">C884_02131</name>
</gene>
<sequence length="363" mass="40404">MSGAGAWIRYGEPLRPEELDFAAEHYRAAILQPWELEAAAQLKRRRPEMTVICYKCLSSTRSYEPGPVYSSGVSHAEAEDAGGDWFARRPDGSRIEWQRYPGHWQMAVWDPRYRQRWVRNVVAELEGSPFDGVMADNDVYDDYYGLDLPLRGIESMAQIREALGELVAAAGAGLQDHGKVLIPNIAESRRTPGRWQEHARWGGGFEEVWLGYSPTDLFDPVTAEAQLPQAAGPGLSILRVPTDGSDTHPNFLYGLAAFWIFGEGRGAYSATGHDDYSKLQHVPELDMDLGAPLEEPQGDRHVWQRRFAHGFAAVNLNQDGRRRRRIDLPPGLVDGQGRAPGDSIVLEPHRGVVLRVDPAATGN</sequence>
<reference evidence="1 2" key="1">
    <citation type="journal article" date="2014" name="Genome Announc.">
        <title>Draft Genome Sequence of Kocuria palustris PEL.</title>
        <authorList>
            <person name="Sharma G."/>
            <person name="Khatri I."/>
            <person name="Subramanian S."/>
        </authorList>
    </citation>
    <scope>NUCLEOTIDE SEQUENCE [LARGE SCALE GENOMIC DNA]</scope>
    <source>
        <strain evidence="1 2">PEL</strain>
    </source>
</reference>
<comment type="caution">
    <text evidence="1">The sequence shown here is derived from an EMBL/GenBank/DDBJ whole genome shotgun (WGS) entry which is preliminary data.</text>
</comment>
<keyword evidence="2" id="KW-1185">Reference proteome</keyword>
<evidence type="ECO:0008006" key="3">
    <source>
        <dbReference type="Google" id="ProtNLM"/>
    </source>
</evidence>
<dbReference type="InterPro" id="IPR017853">
    <property type="entry name" value="GH"/>
</dbReference>
<dbReference type="STRING" id="71999.KPaMU14_11475"/>
<proteinExistence type="predicted"/>
<protein>
    <recommendedName>
        <fullName evidence="3">Glycoside-hydrolase family GH114 TIM-barrel domain-containing protein</fullName>
    </recommendedName>
</protein>
<organism evidence="1 2">
    <name type="scientific">Kocuria palustris PEL</name>
    <dbReference type="NCBI Taxonomy" id="1236550"/>
    <lineage>
        <taxon>Bacteria</taxon>
        <taxon>Bacillati</taxon>
        <taxon>Actinomycetota</taxon>
        <taxon>Actinomycetes</taxon>
        <taxon>Micrococcales</taxon>
        <taxon>Micrococcaceae</taxon>
        <taxon>Kocuria</taxon>
    </lineage>
</organism>
<accession>M2WF91</accession>
<name>M2WF91_9MICC</name>
<evidence type="ECO:0000313" key="1">
    <source>
        <dbReference type="EMBL" id="EME37217.1"/>
    </source>
</evidence>
<dbReference type="Pfam" id="PF14885">
    <property type="entry name" value="GHL15"/>
    <property type="match status" value="1"/>
</dbReference>
<dbReference type="Gene3D" id="3.20.20.70">
    <property type="entry name" value="Aldolase class I"/>
    <property type="match status" value="1"/>
</dbReference>
<dbReference type="InterPro" id="IPR013785">
    <property type="entry name" value="Aldolase_TIM"/>
</dbReference>
<dbReference type="InterPro" id="IPR029455">
    <property type="entry name" value="GHL15"/>
</dbReference>
<evidence type="ECO:0000313" key="2">
    <source>
        <dbReference type="Proteomes" id="UP000009877"/>
    </source>
</evidence>
<dbReference type="SUPFAM" id="SSF51445">
    <property type="entry name" value="(Trans)glycosidases"/>
    <property type="match status" value="1"/>
</dbReference>
<dbReference type="Proteomes" id="UP000009877">
    <property type="component" value="Unassembled WGS sequence"/>
</dbReference>
<dbReference type="EMBL" id="ANHZ02000005">
    <property type="protein sequence ID" value="EME37217.1"/>
    <property type="molecule type" value="Genomic_DNA"/>
</dbReference>
<dbReference type="RefSeq" id="WP_006214144.1">
    <property type="nucleotide sequence ID" value="NZ_ANHZ02000005.1"/>
</dbReference>